<dbReference type="AlphaFoldDB" id="A0A8B6DYJ1"/>
<reference evidence="1" key="1">
    <citation type="submission" date="2018-11" db="EMBL/GenBank/DDBJ databases">
        <authorList>
            <person name="Alioto T."/>
            <person name="Alioto T."/>
        </authorList>
    </citation>
    <scope>NUCLEOTIDE SEQUENCE</scope>
</reference>
<name>A0A8B6DYJ1_MYTGA</name>
<organism evidence="1 2">
    <name type="scientific">Mytilus galloprovincialis</name>
    <name type="common">Mediterranean mussel</name>
    <dbReference type="NCBI Taxonomy" id="29158"/>
    <lineage>
        <taxon>Eukaryota</taxon>
        <taxon>Metazoa</taxon>
        <taxon>Spiralia</taxon>
        <taxon>Lophotrochozoa</taxon>
        <taxon>Mollusca</taxon>
        <taxon>Bivalvia</taxon>
        <taxon>Autobranchia</taxon>
        <taxon>Pteriomorphia</taxon>
        <taxon>Mytilida</taxon>
        <taxon>Mytiloidea</taxon>
        <taxon>Mytilidae</taxon>
        <taxon>Mytilinae</taxon>
        <taxon>Mytilus</taxon>
    </lineage>
</organism>
<protein>
    <submittedName>
        <fullName evidence="1">Uncharacterized protein</fullName>
    </submittedName>
</protein>
<dbReference type="EMBL" id="UYJE01004176">
    <property type="protein sequence ID" value="VDI25732.1"/>
    <property type="molecule type" value="Genomic_DNA"/>
</dbReference>
<evidence type="ECO:0000313" key="2">
    <source>
        <dbReference type="Proteomes" id="UP000596742"/>
    </source>
</evidence>
<keyword evidence="2" id="KW-1185">Reference proteome</keyword>
<comment type="caution">
    <text evidence="1">The sequence shown here is derived from an EMBL/GenBank/DDBJ whole genome shotgun (WGS) entry which is preliminary data.</text>
</comment>
<dbReference type="OrthoDB" id="10351960at2759"/>
<gene>
    <name evidence="1" type="ORF">MGAL_10B051461</name>
</gene>
<dbReference type="Proteomes" id="UP000596742">
    <property type="component" value="Unassembled WGS sequence"/>
</dbReference>
<sequence>MMTGSTVYSAIGQDSINAEQRHFDEVIREKPKEIPSDEKEMRMDHDIRNEINAIATLVSVVRPTLCSTKTFQLEGCLYIIDNQDDLTEDKQIQFISCSDNDDTGPLQVDDHKDTIYEMRTTLKMEMLSSRLICLRYIQCG</sequence>
<accession>A0A8B6DYJ1</accession>
<evidence type="ECO:0000313" key="1">
    <source>
        <dbReference type="EMBL" id="VDI25732.1"/>
    </source>
</evidence>
<proteinExistence type="predicted"/>